<gene>
    <name evidence="5" type="ORF">GSPATT00016081001</name>
</gene>
<dbReference type="GO" id="GO:0005525">
    <property type="term" value="F:GTP binding"/>
    <property type="evidence" value="ECO:0007669"/>
    <property type="project" value="InterPro"/>
</dbReference>
<dbReference type="EMBL" id="CT868396">
    <property type="protein sequence ID" value="CAK81240.1"/>
    <property type="molecule type" value="Genomic_DNA"/>
</dbReference>
<protein>
    <recommendedName>
        <fullName evidence="4">Tr-type G domain-containing protein</fullName>
    </recommendedName>
</protein>
<proteinExistence type="predicted"/>
<keyword evidence="2" id="KW-0251">Elongation factor</keyword>
<dbReference type="KEGG" id="ptm:GSPATT00016081001"/>
<sequence length="165" mass="18725">MVNLTINQIIQSMNNQDNIRNICVIGHIDHGRQTIIDQLLSKSNINLIDQSKEALIINKNTTFSLYYEFDLSSNGTKQQFLFNLIDYPRLLNFGSEAILSSLRVSDGILIVVDYLEGVAYSTESILRMALQEKVKPVLMVNKLDRAILELEQDGETNLQHIGQDN</sequence>
<dbReference type="GO" id="GO:0003746">
    <property type="term" value="F:translation elongation factor activity"/>
    <property type="evidence" value="ECO:0007669"/>
    <property type="project" value="UniProtKB-KW"/>
</dbReference>
<feature type="domain" description="Tr-type G" evidence="4">
    <location>
        <begin position="18"/>
        <end position="152"/>
    </location>
</feature>
<dbReference type="eggNOG" id="KOG0469">
    <property type="taxonomic scope" value="Eukaryota"/>
</dbReference>
<dbReference type="InterPro" id="IPR027417">
    <property type="entry name" value="P-loop_NTPase"/>
</dbReference>
<evidence type="ECO:0000256" key="1">
    <source>
        <dbReference type="ARBA" id="ARBA00022490"/>
    </source>
</evidence>
<evidence type="ECO:0000256" key="2">
    <source>
        <dbReference type="ARBA" id="ARBA00022768"/>
    </source>
</evidence>
<dbReference type="InParanoid" id="A0DDX3"/>
<dbReference type="GO" id="GO:0003924">
    <property type="term" value="F:GTPase activity"/>
    <property type="evidence" value="ECO:0007669"/>
    <property type="project" value="InterPro"/>
</dbReference>
<dbReference type="OrthoDB" id="364892at2759"/>
<keyword evidence="1" id="KW-0963">Cytoplasm</keyword>
<evidence type="ECO:0000313" key="6">
    <source>
        <dbReference type="Proteomes" id="UP000000600"/>
    </source>
</evidence>
<organism evidence="5 6">
    <name type="scientific">Paramecium tetraurelia</name>
    <dbReference type="NCBI Taxonomy" id="5888"/>
    <lineage>
        <taxon>Eukaryota</taxon>
        <taxon>Sar</taxon>
        <taxon>Alveolata</taxon>
        <taxon>Ciliophora</taxon>
        <taxon>Intramacronucleata</taxon>
        <taxon>Oligohymenophorea</taxon>
        <taxon>Peniculida</taxon>
        <taxon>Parameciidae</taxon>
        <taxon>Paramecium</taxon>
    </lineage>
</organism>
<dbReference type="Proteomes" id="UP000000600">
    <property type="component" value="Unassembled WGS sequence"/>
</dbReference>
<keyword evidence="3" id="KW-0648">Protein biosynthesis</keyword>
<dbReference type="Pfam" id="PF00009">
    <property type="entry name" value="GTP_EFTU"/>
    <property type="match status" value="1"/>
</dbReference>
<dbReference type="Gene3D" id="3.40.50.300">
    <property type="entry name" value="P-loop containing nucleotide triphosphate hydrolases"/>
    <property type="match status" value="1"/>
</dbReference>
<dbReference type="InterPro" id="IPR000795">
    <property type="entry name" value="T_Tr_GTP-bd_dom"/>
</dbReference>
<evidence type="ECO:0000313" key="5">
    <source>
        <dbReference type="EMBL" id="CAK81240.1"/>
    </source>
</evidence>
<dbReference type="RefSeq" id="XP_001448637.1">
    <property type="nucleotide sequence ID" value="XM_001448600.1"/>
</dbReference>
<evidence type="ECO:0000256" key="3">
    <source>
        <dbReference type="ARBA" id="ARBA00022917"/>
    </source>
</evidence>
<accession>A0DDX3</accession>
<dbReference type="HOGENOM" id="CLU_002794_8_1_1"/>
<dbReference type="FunFam" id="3.40.50.300:FF:005034">
    <property type="entry name" value="Uncharacterized protein"/>
    <property type="match status" value="1"/>
</dbReference>
<dbReference type="PANTHER" id="PTHR42908">
    <property type="entry name" value="TRANSLATION ELONGATION FACTOR-RELATED"/>
    <property type="match status" value="1"/>
</dbReference>
<dbReference type="PANTHER" id="PTHR42908:SF10">
    <property type="entry name" value="EUKARYOTIC TRANSLATION ELONGATION FACTOR 2"/>
    <property type="match status" value="1"/>
</dbReference>
<dbReference type="STRING" id="5888.A0DDX3"/>
<dbReference type="PRINTS" id="PR00315">
    <property type="entry name" value="ELONGATNFCT"/>
</dbReference>
<keyword evidence="6" id="KW-1185">Reference proteome</keyword>
<dbReference type="AlphaFoldDB" id="A0DDX3"/>
<dbReference type="SUPFAM" id="SSF52540">
    <property type="entry name" value="P-loop containing nucleoside triphosphate hydrolases"/>
    <property type="match status" value="1"/>
</dbReference>
<reference evidence="5 6" key="1">
    <citation type="journal article" date="2006" name="Nature">
        <title>Global trends of whole-genome duplications revealed by the ciliate Paramecium tetraurelia.</title>
        <authorList>
            <consortium name="Genoscope"/>
            <person name="Aury J.-M."/>
            <person name="Jaillon O."/>
            <person name="Duret L."/>
            <person name="Noel B."/>
            <person name="Jubin C."/>
            <person name="Porcel B.M."/>
            <person name="Segurens B."/>
            <person name="Daubin V."/>
            <person name="Anthouard V."/>
            <person name="Aiach N."/>
            <person name="Arnaiz O."/>
            <person name="Billaut A."/>
            <person name="Beisson J."/>
            <person name="Blanc I."/>
            <person name="Bouhouche K."/>
            <person name="Camara F."/>
            <person name="Duharcourt S."/>
            <person name="Guigo R."/>
            <person name="Gogendeau D."/>
            <person name="Katinka M."/>
            <person name="Keller A.-M."/>
            <person name="Kissmehl R."/>
            <person name="Klotz C."/>
            <person name="Koll F."/>
            <person name="Le Moue A."/>
            <person name="Lepere C."/>
            <person name="Malinsky S."/>
            <person name="Nowacki M."/>
            <person name="Nowak J.K."/>
            <person name="Plattner H."/>
            <person name="Poulain J."/>
            <person name="Ruiz F."/>
            <person name="Serrano V."/>
            <person name="Zagulski M."/>
            <person name="Dessen P."/>
            <person name="Betermier M."/>
            <person name="Weissenbach J."/>
            <person name="Scarpelli C."/>
            <person name="Schachter V."/>
            <person name="Sperling L."/>
            <person name="Meyer E."/>
            <person name="Cohen J."/>
            <person name="Wincker P."/>
        </authorList>
    </citation>
    <scope>NUCLEOTIDE SEQUENCE [LARGE SCALE GENOMIC DNA]</scope>
    <source>
        <strain evidence="5 6">Stock d4-2</strain>
    </source>
</reference>
<name>A0DDX3_PARTE</name>
<dbReference type="GeneID" id="5034422"/>
<evidence type="ECO:0000259" key="4">
    <source>
        <dbReference type="Pfam" id="PF00009"/>
    </source>
</evidence>